<dbReference type="PROSITE" id="PS51352">
    <property type="entry name" value="THIOREDOXIN_2"/>
    <property type="match status" value="1"/>
</dbReference>
<dbReference type="InterPro" id="IPR017937">
    <property type="entry name" value="Thioredoxin_CS"/>
</dbReference>
<dbReference type="OrthoDB" id="19690at2759"/>
<dbReference type="PANTHER" id="PTHR46115">
    <property type="entry name" value="THIOREDOXIN-LIKE PROTEIN 1"/>
    <property type="match status" value="1"/>
</dbReference>
<evidence type="ECO:0000256" key="2">
    <source>
        <dbReference type="ARBA" id="ARBA00023157"/>
    </source>
</evidence>
<accession>A0A177C565</accession>
<protein>
    <submittedName>
        <fullName evidence="5">Thioredoxin-domain-containing protein</fullName>
    </submittedName>
</protein>
<dbReference type="PRINTS" id="PR00421">
    <property type="entry name" value="THIOREDOXIN"/>
</dbReference>
<dbReference type="Pfam" id="PF00085">
    <property type="entry name" value="Thioredoxin"/>
    <property type="match status" value="1"/>
</dbReference>
<evidence type="ECO:0000313" key="5">
    <source>
        <dbReference type="EMBL" id="OAG02763.1"/>
    </source>
</evidence>
<keyword evidence="6" id="KW-1185">Reference proteome</keyword>
<reference evidence="5 6" key="1">
    <citation type="submission" date="2016-05" db="EMBL/GenBank/DDBJ databases">
        <title>Comparative analysis of secretome profiles of manganese(II)-oxidizing ascomycete fungi.</title>
        <authorList>
            <consortium name="DOE Joint Genome Institute"/>
            <person name="Zeiner C.A."/>
            <person name="Purvine S.O."/>
            <person name="Zink E.M."/>
            <person name="Wu S."/>
            <person name="Pasa-Tolic L."/>
            <person name="Chaput D.L."/>
            <person name="Haridas S."/>
            <person name="Grigoriev I.V."/>
            <person name="Santelli C.M."/>
            <person name="Hansel C.M."/>
        </authorList>
    </citation>
    <scope>NUCLEOTIDE SEQUENCE [LARGE SCALE GENOMIC DNA]</scope>
    <source>
        <strain evidence="5 6">AP3s5-JAC2a</strain>
    </source>
</reference>
<evidence type="ECO:0000256" key="1">
    <source>
        <dbReference type="ARBA" id="ARBA00008987"/>
    </source>
</evidence>
<name>A0A177C565_9PLEO</name>
<dbReference type="EMBL" id="KV441555">
    <property type="protein sequence ID" value="OAG02763.1"/>
    <property type="molecule type" value="Genomic_DNA"/>
</dbReference>
<sequence>MVTEISAQSEFQTLLNDHTYLVADFFATWCPPCKAIAPLYEQLSKANSAPGKVTFTKINIDEVPELTAQFQISAIPTFLIFKNGKQIEEIRSANAPALKKNVENIAAEVKGGGAQEQEEEKKKLEFEEDF</sequence>
<dbReference type="CDD" id="cd02947">
    <property type="entry name" value="TRX_family"/>
    <property type="match status" value="1"/>
</dbReference>
<feature type="region of interest" description="Disordered" evidence="3">
    <location>
        <begin position="110"/>
        <end position="130"/>
    </location>
</feature>
<feature type="domain" description="Thioredoxin" evidence="4">
    <location>
        <begin position="1"/>
        <end position="107"/>
    </location>
</feature>
<feature type="compositionally biased region" description="Basic and acidic residues" evidence="3">
    <location>
        <begin position="119"/>
        <end position="130"/>
    </location>
</feature>
<dbReference type="Gene3D" id="3.40.30.10">
    <property type="entry name" value="Glutaredoxin"/>
    <property type="match status" value="1"/>
</dbReference>
<evidence type="ECO:0000313" key="6">
    <source>
        <dbReference type="Proteomes" id="UP000077069"/>
    </source>
</evidence>
<dbReference type="STRING" id="1460663.A0A177C565"/>
<dbReference type="Proteomes" id="UP000077069">
    <property type="component" value="Unassembled WGS sequence"/>
</dbReference>
<proteinExistence type="inferred from homology"/>
<dbReference type="InterPro" id="IPR013766">
    <property type="entry name" value="Thioredoxin_domain"/>
</dbReference>
<dbReference type="RefSeq" id="XP_018033128.1">
    <property type="nucleotide sequence ID" value="XM_018178992.1"/>
</dbReference>
<dbReference type="AlphaFoldDB" id="A0A177C565"/>
<gene>
    <name evidence="5" type="ORF">CC84DRAFT_1166571</name>
</gene>
<dbReference type="InterPro" id="IPR036249">
    <property type="entry name" value="Thioredoxin-like_sf"/>
</dbReference>
<dbReference type="InParanoid" id="A0A177C565"/>
<evidence type="ECO:0000259" key="4">
    <source>
        <dbReference type="PROSITE" id="PS51352"/>
    </source>
</evidence>
<keyword evidence="2" id="KW-1015">Disulfide bond</keyword>
<dbReference type="SUPFAM" id="SSF52833">
    <property type="entry name" value="Thioredoxin-like"/>
    <property type="match status" value="1"/>
</dbReference>
<dbReference type="GeneID" id="28762478"/>
<evidence type="ECO:0000256" key="3">
    <source>
        <dbReference type="SAM" id="MobiDB-lite"/>
    </source>
</evidence>
<comment type="similarity">
    <text evidence="1">Belongs to the thioredoxin family.</text>
</comment>
<organism evidence="5 6">
    <name type="scientific">Paraphaeosphaeria sporulosa</name>
    <dbReference type="NCBI Taxonomy" id="1460663"/>
    <lineage>
        <taxon>Eukaryota</taxon>
        <taxon>Fungi</taxon>
        <taxon>Dikarya</taxon>
        <taxon>Ascomycota</taxon>
        <taxon>Pezizomycotina</taxon>
        <taxon>Dothideomycetes</taxon>
        <taxon>Pleosporomycetidae</taxon>
        <taxon>Pleosporales</taxon>
        <taxon>Massarineae</taxon>
        <taxon>Didymosphaeriaceae</taxon>
        <taxon>Paraphaeosphaeria</taxon>
    </lineage>
</organism>
<dbReference type="PROSITE" id="PS00194">
    <property type="entry name" value="THIOREDOXIN_1"/>
    <property type="match status" value="1"/>
</dbReference>